<dbReference type="Pfam" id="PF01694">
    <property type="entry name" value="Rhomboid"/>
    <property type="match status" value="1"/>
</dbReference>
<accession>A0ABN6VH03</accession>
<feature type="transmembrane region" description="Helical" evidence="7">
    <location>
        <begin position="202"/>
        <end position="223"/>
    </location>
</feature>
<keyword evidence="6 7" id="KW-0472">Membrane</keyword>
<reference evidence="9 10" key="1">
    <citation type="journal article" date="2023" name="Int. J. Syst. Evol. Microbiol.">
        <title>Methylocystis iwaonis sp. nov., a type II methane-oxidizing bacterium from surface soil of a rice paddy field in Japan, and emended description of the genus Methylocystis (ex Whittenbury et al. 1970) Bowman et al. 1993.</title>
        <authorList>
            <person name="Kaise H."/>
            <person name="Sawadogo J.B."/>
            <person name="Alam M.S."/>
            <person name="Ueno C."/>
            <person name="Dianou D."/>
            <person name="Shinjo R."/>
            <person name="Asakawa S."/>
        </authorList>
    </citation>
    <scope>NUCLEOTIDE SEQUENCE [LARGE SCALE GENOMIC DNA]</scope>
    <source>
        <strain evidence="9 10">SS37A-Re</strain>
    </source>
</reference>
<dbReference type="Gene3D" id="1.20.1540.10">
    <property type="entry name" value="Rhomboid-like"/>
    <property type="match status" value="1"/>
</dbReference>
<proteinExistence type="predicted"/>
<feature type="domain" description="Peptidase S54 rhomboid" evidence="8">
    <location>
        <begin position="93"/>
        <end position="244"/>
    </location>
</feature>
<dbReference type="PANTHER" id="PTHR43066">
    <property type="entry name" value="RHOMBOID-RELATED PROTEIN"/>
    <property type="match status" value="1"/>
</dbReference>
<dbReference type="SUPFAM" id="SSF144091">
    <property type="entry name" value="Rhomboid-like"/>
    <property type="match status" value="1"/>
</dbReference>
<evidence type="ECO:0000256" key="3">
    <source>
        <dbReference type="ARBA" id="ARBA00022519"/>
    </source>
</evidence>
<keyword evidence="3" id="KW-0997">Cell inner membrane</keyword>
<dbReference type="EMBL" id="AP027142">
    <property type="protein sequence ID" value="BDV34600.1"/>
    <property type="molecule type" value="Genomic_DNA"/>
</dbReference>
<organism evidence="9 10">
    <name type="scientific">Methylocystis iwaonis</name>
    <dbReference type="NCBI Taxonomy" id="2885079"/>
    <lineage>
        <taxon>Bacteria</taxon>
        <taxon>Pseudomonadati</taxon>
        <taxon>Pseudomonadota</taxon>
        <taxon>Alphaproteobacteria</taxon>
        <taxon>Hyphomicrobiales</taxon>
        <taxon>Methylocystaceae</taxon>
        <taxon>Methylocystis</taxon>
    </lineage>
</organism>
<evidence type="ECO:0000313" key="10">
    <source>
        <dbReference type="Proteomes" id="UP001317629"/>
    </source>
</evidence>
<evidence type="ECO:0000256" key="6">
    <source>
        <dbReference type="ARBA" id="ARBA00023136"/>
    </source>
</evidence>
<dbReference type="PANTHER" id="PTHR43066:SF26">
    <property type="entry name" value="RHOMBOID PROTEASE GLPG"/>
    <property type="match status" value="1"/>
</dbReference>
<sequence>MAIPSNRMINLPGVITALLGTMAAIEFVAAVAPRDVVYSLYEAFAFIPLRLSFLLAPKSVLAALGQGEALDPVVREQIVAALSGGPTVYITPLSYAFLHGGWTHLLINALTLAAFGAPVARRFGAALFLSFFAACAVAGAATHFALHSMDAAPVVGASAAISGTMAAVVRFAFAPGARLGEDGDGREARTASLRRLASNRQAMVFLIVWFAANALLGAFPQAAGSSEPIAWEAHMGGFLFGLLTFGAFDHWARRFGARPRRGG</sequence>
<gene>
    <name evidence="9" type="ORF">SS37A_21290</name>
</gene>
<dbReference type="Proteomes" id="UP001317629">
    <property type="component" value="Chromosome"/>
</dbReference>
<evidence type="ECO:0000256" key="2">
    <source>
        <dbReference type="ARBA" id="ARBA00022475"/>
    </source>
</evidence>
<evidence type="ECO:0000256" key="4">
    <source>
        <dbReference type="ARBA" id="ARBA00022692"/>
    </source>
</evidence>
<keyword evidence="2" id="KW-1003">Cell membrane</keyword>
<feature type="transmembrane region" description="Helical" evidence="7">
    <location>
        <begin position="127"/>
        <end position="146"/>
    </location>
</feature>
<name>A0ABN6VH03_9HYPH</name>
<evidence type="ECO:0000256" key="5">
    <source>
        <dbReference type="ARBA" id="ARBA00022989"/>
    </source>
</evidence>
<dbReference type="InterPro" id="IPR022764">
    <property type="entry name" value="Peptidase_S54_rhomboid_dom"/>
</dbReference>
<evidence type="ECO:0000313" key="9">
    <source>
        <dbReference type="EMBL" id="BDV34600.1"/>
    </source>
</evidence>
<keyword evidence="4 7" id="KW-0812">Transmembrane</keyword>
<keyword evidence="5 7" id="KW-1133">Transmembrane helix</keyword>
<dbReference type="InterPro" id="IPR035952">
    <property type="entry name" value="Rhomboid-like_sf"/>
</dbReference>
<evidence type="ECO:0000256" key="1">
    <source>
        <dbReference type="ARBA" id="ARBA00004141"/>
    </source>
</evidence>
<comment type="subcellular location">
    <subcellularLocation>
        <location evidence="1">Membrane</location>
        <topology evidence="1">Multi-pass membrane protein</topology>
    </subcellularLocation>
</comment>
<keyword evidence="10" id="KW-1185">Reference proteome</keyword>
<evidence type="ECO:0000256" key="7">
    <source>
        <dbReference type="SAM" id="Phobius"/>
    </source>
</evidence>
<feature type="transmembrane region" description="Helical" evidence="7">
    <location>
        <begin position="229"/>
        <end position="251"/>
    </location>
</feature>
<feature type="transmembrane region" description="Helical" evidence="7">
    <location>
        <begin position="12"/>
        <end position="32"/>
    </location>
</feature>
<protein>
    <recommendedName>
        <fullName evidence="8">Peptidase S54 rhomboid domain-containing protein</fullName>
    </recommendedName>
</protein>
<evidence type="ECO:0000259" key="8">
    <source>
        <dbReference type="Pfam" id="PF01694"/>
    </source>
</evidence>
<feature type="transmembrane region" description="Helical" evidence="7">
    <location>
        <begin position="152"/>
        <end position="173"/>
    </location>
</feature>
<feature type="transmembrane region" description="Helical" evidence="7">
    <location>
        <begin position="102"/>
        <end position="120"/>
    </location>
</feature>